<dbReference type="Pfam" id="PF03357">
    <property type="entry name" value="Snf7"/>
    <property type="match status" value="1"/>
</dbReference>
<evidence type="ECO:0000313" key="2">
    <source>
        <dbReference type="Proteomes" id="UP000799771"/>
    </source>
</evidence>
<proteinExistence type="predicted"/>
<name>A0A6A5ZY35_9PLEO</name>
<dbReference type="GeneID" id="54409698"/>
<reference evidence="1" key="1">
    <citation type="journal article" date="2020" name="Stud. Mycol.">
        <title>101 Dothideomycetes genomes: a test case for predicting lifestyles and emergence of pathogens.</title>
        <authorList>
            <person name="Haridas S."/>
            <person name="Albert R."/>
            <person name="Binder M."/>
            <person name="Bloem J."/>
            <person name="Labutti K."/>
            <person name="Salamov A."/>
            <person name="Andreopoulos B."/>
            <person name="Baker S."/>
            <person name="Barry K."/>
            <person name="Bills G."/>
            <person name="Bluhm B."/>
            <person name="Cannon C."/>
            <person name="Castanera R."/>
            <person name="Culley D."/>
            <person name="Daum C."/>
            <person name="Ezra D."/>
            <person name="Gonzalez J."/>
            <person name="Henrissat B."/>
            <person name="Kuo A."/>
            <person name="Liang C."/>
            <person name="Lipzen A."/>
            <person name="Lutzoni F."/>
            <person name="Magnuson J."/>
            <person name="Mondo S."/>
            <person name="Nolan M."/>
            <person name="Ohm R."/>
            <person name="Pangilinan J."/>
            <person name="Park H.-J."/>
            <person name="Ramirez L."/>
            <person name="Alfaro M."/>
            <person name="Sun H."/>
            <person name="Tritt A."/>
            <person name="Yoshinaga Y."/>
            <person name="Zwiers L.-H."/>
            <person name="Turgeon B."/>
            <person name="Goodwin S."/>
            <person name="Spatafora J."/>
            <person name="Crous P."/>
            <person name="Grigoriev I."/>
        </authorList>
    </citation>
    <scope>NUCLEOTIDE SEQUENCE</scope>
    <source>
        <strain evidence="1">CBS 119687</strain>
    </source>
</reference>
<dbReference type="AlphaFoldDB" id="A0A6A5ZY35"/>
<dbReference type="GO" id="GO:0007034">
    <property type="term" value="P:vacuolar transport"/>
    <property type="evidence" value="ECO:0007669"/>
    <property type="project" value="InterPro"/>
</dbReference>
<dbReference type="Proteomes" id="UP000799771">
    <property type="component" value="Unassembled WGS sequence"/>
</dbReference>
<evidence type="ECO:0000313" key="1">
    <source>
        <dbReference type="EMBL" id="KAF2123793.1"/>
    </source>
</evidence>
<keyword evidence="2" id="KW-1185">Reference proteome</keyword>
<dbReference type="InterPro" id="IPR005024">
    <property type="entry name" value="Snf7_fam"/>
</dbReference>
<dbReference type="Gene3D" id="6.10.140.1230">
    <property type="match status" value="1"/>
</dbReference>
<gene>
    <name evidence="1" type="ORF">P153DRAFT_371458</name>
</gene>
<dbReference type="EMBL" id="ML977522">
    <property type="protein sequence ID" value="KAF2123793.1"/>
    <property type="molecule type" value="Genomic_DNA"/>
</dbReference>
<protein>
    <submittedName>
        <fullName evidence="1">Uncharacterized protein</fullName>
    </submittedName>
</protein>
<organism evidence="1 2">
    <name type="scientific">Dothidotthia symphoricarpi CBS 119687</name>
    <dbReference type="NCBI Taxonomy" id="1392245"/>
    <lineage>
        <taxon>Eukaryota</taxon>
        <taxon>Fungi</taxon>
        <taxon>Dikarya</taxon>
        <taxon>Ascomycota</taxon>
        <taxon>Pezizomycotina</taxon>
        <taxon>Dothideomycetes</taxon>
        <taxon>Pleosporomycetidae</taxon>
        <taxon>Pleosporales</taxon>
        <taxon>Dothidotthiaceae</taxon>
        <taxon>Dothidotthia</taxon>
    </lineage>
</organism>
<sequence>MFAWLFRSRPTPLELAIQKDNLATQIANLEHQRSQAQTEINALLPAAAREANLTRAQAHKAMLLRKRIVHIDGCIIAVQDALHSIDSRETSAETVEALSAATRVLKEMQKGDDWMRGELEEFEETRDMAEEVSTLFGGSTKDEEEDIDVKRAFEEMDLDMERAEYWDKHSEQMGKSGGVRIAWKKVTGDNGYAAFEQRIEQDTETE</sequence>
<accession>A0A6A5ZY35</accession>
<dbReference type="RefSeq" id="XP_033518187.1">
    <property type="nucleotide sequence ID" value="XM_033669266.1"/>
</dbReference>